<evidence type="ECO:0008006" key="3">
    <source>
        <dbReference type="Google" id="ProtNLM"/>
    </source>
</evidence>
<protein>
    <recommendedName>
        <fullName evidence="3">Tyr recombinase domain-containing protein</fullName>
    </recommendedName>
</protein>
<dbReference type="Proteomes" id="UP000295021">
    <property type="component" value="Unassembled WGS sequence"/>
</dbReference>
<comment type="caution">
    <text evidence="1">The sequence shown here is derived from an EMBL/GenBank/DDBJ whole genome shotgun (WGS) entry which is preliminary data.</text>
</comment>
<reference evidence="1 2" key="1">
    <citation type="submission" date="2019-03" db="EMBL/GenBank/DDBJ databases">
        <title>Genomic Encyclopedia of Type Strains, Phase IV (KMG-V): Genome sequencing to study the core and pangenomes of soil and plant-associated prokaryotes.</title>
        <authorList>
            <person name="Whitman W."/>
        </authorList>
    </citation>
    <scope>NUCLEOTIDE SEQUENCE [LARGE SCALE GENOMIC DNA]</scope>
    <source>
        <strain evidence="1 2">FB403</strain>
    </source>
</reference>
<evidence type="ECO:0000313" key="2">
    <source>
        <dbReference type="Proteomes" id="UP000295021"/>
    </source>
</evidence>
<dbReference type="RefSeq" id="WP_132609719.1">
    <property type="nucleotide sequence ID" value="NZ_JAAXRO010000001.1"/>
</dbReference>
<dbReference type="EMBL" id="SMBI01000001">
    <property type="protein sequence ID" value="TCU30290.1"/>
    <property type="molecule type" value="Genomic_DNA"/>
</dbReference>
<organism evidence="1 2">
    <name type="scientific">Rhizobium laguerreae</name>
    <dbReference type="NCBI Taxonomy" id="1076926"/>
    <lineage>
        <taxon>Bacteria</taxon>
        <taxon>Pseudomonadati</taxon>
        <taxon>Pseudomonadota</taxon>
        <taxon>Alphaproteobacteria</taxon>
        <taxon>Hyphomicrobiales</taxon>
        <taxon>Rhizobiaceae</taxon>
        <taxon>Rhizobium/Agrobacterium group</taxon>
        <taxon>Rhizobium</taxon>
    </lineage>
</organism>
<dbReference type="AlphaFoldDB" id="A0AAX2QX41"/>
<evidence type="ECO:0000313" key="1">
    <source>
        <dbReference type="EMBL" id="TCU30290.1"/>
    </source>
</evidence>
<name>A0AAX2QX41_9HYPH</name>
<sequence length="138" mass="15990">MRSKAVLCVAIMMFTGFRVSDVSRLGPQHRRRDMFKLRLFKNCNRNPYDIEIAIYPILEAVLAMHKVTDLTYIATNSASRSWRPTLPTTRRPTACSSDVRLARWKDLKIYTKNADRARLAGRRSHESTGMASVRNCWR</sequence>
<gene>
    <name evidence="1" type="ORF">EV131_101784</name>
</gene>
<accession>A0AAX2QX41</accession>
<proteinExistence type="predicted"/>